<dbReference type="EMBL" id="JARBHB010000003">
    <property type="protein sequence ID" value="KAJ8890445.1"/>
    <property type="molecule type" value="Genomic_DNA"/>
</dbReference>
<reference evidence="2 3" key="1">
    <citation type="submission" date="2023-02" db="EMBL/GenBank/DDBJ databases">
        <title>LHISI_Scaffold_Assembly.</title>
        <authorList>
            <person name="Stuart O.P."/>
            <person name="Cleave R."/>
            <person name="Magrath M.J.L."/>
            <person name="Mikheyev A.S."/>
        </authorList>
    </citation>
    <scope>NUCLEOTIDE SEQUENCE [LARGE SCALE GENOMIC DNA]</scope>
    <source>
        <strain evidence="2">Daus_M_001</strain>
        <tissue evidence="2">Leg muscle</tissue>
    </source>
</reference>
<comment type="caution">
    <text evidence="2">The sequence shown here is derived from an EMBL/GenBank/DDBJ whole genome shotgun (WGS) entry which is preliminary data.</text>
</comment>
<accession>A0ABQ9I1D8</accession>
<gene>
    <name evidence="2" type="ORF">PR048_009954</name>
</gene>
<sequence length="451" mass="50450">MISGIVLGFPCSAVVSFRRMAQLISVPDGELGDSLAVTRKPLTATNCKLNFINLDFAITSARRQEVGHARVPENLDTIHQSRFIGRKAPEWRELCRQQQESSEARIAQQLTPDEGEVRRVWSSVEIQEREKRQDKIAGETGYPRENPPTRSIIRHDSHMRKSGGDPARKRTWFAWVGSELVASSGTMLTYEHPGVARQGIEPGSPRGSHVCSTLSFRRSSILTSITLIGSEELAVTCRHTLFAYSAGKSYDALIKITQMLQRSSKALNKYETADILFPDCFKISIRWVLPTPEDLFCIANAKLLLKAVCCTSAVDVAFRFLASDSARTTVERADEEKNYDVTLLAAAGSVYRTRAMPAGWVASVLQNSVLISVEATWNTDLWEEKQFSECREIGLEASSIEIPIRAQPPVIRKPTVNEMLAPSENNKCRFKHSRKKSDSKSCIWVQPQKYA</sequence>
<evidence type="ECO:0000313" key="2">
    <source>
        <dbReference type="EMBL" id="KAJ8890445.1"/>
    </source>
</evidence>
<protein>
    <submittedName>
        <fullName evidence="2">Uncharacterized protein</fullName>
    </submittedName>
</protein>
<dbReference type="Proteomes" id="UP001159363">
    <property type="component" value="Chromosome 3"/>
</dbReference>
<proteinExistence type="predicted"/>
<name>A0ABQ9I1D8_9NEOP</name>
<feature type="region of interest" description="Disordered" evidence="1">
    <location>
        <begin position="129"/>
        <end position="151"/>
    </location>
</feature>
<keyword evidence="3" id="KW-1185">Reference proteome</keyword>
<evidence type="ECO:0000313" key="3">
    <source>
        <dbReference type="Proteomes" id="UP001159363"/>
    </source>
</evidence>
<organism evidence="2 3">
    <name type="scientific">Dryococelus australis</name>
    <dbReference type="NCBI Taxonomy" id="614101"/>
    <lineage>
        <taxon>Eukaryota</taxon>
        <taxon>Metazoa</taxon>
        <taxon>Ecdysozoa</taxon>
        <taxon>Arthropoda</taxon>
        <taxon>Hexapoda</taxon>
        <taxon>Insecta</taxon>
        <taxon>Pterygota</taxon>
        <taxon>Neoptera</taxon>
        <taxon>Polyneoptera</taxon>
        <taxon>Phasmatodea</taxon>
        <taxon>Verophasmatodea</taxon>
        <taxon>Anareolatae</taxon>
        <taxon>Phasmatidae</taxon>
        <taxon>Eurycanthinae</taxon>
        <taxon>Dryococelus</taxon>
    </lineage>
</organism>
<evidence type="ECO:0000256" key="1">
    <source>
        <dbReference type="SAM" id="MobiDB-lite"/>
    </source>
</evidence>